<name>A0AAW8NZW4_9HYPH</name>
<feature type="compositionally biased region" description="Basic and acidic residues" evidence="1">
    <location>
        <begin position="138"/>
        <end position="152"/>
    </location>
</feature>
<evidence type="ECO:0000313" key="4">
    <source>
        <dbReference type="Proteomes" id="UP001269402"/>
    </source>
</evidence>
<sequence length="216" mass="22557">MLISFKGLRPFSLSLVLASLEAGLAAGPAFADLLAPDWNAAAAKTYLARQGAAEPPGSGSAMAVSLPVIGFSSGFNDAELPPAARDKLINQADTAPFAWPSCAVAPASPGPIVRDDTGTWFTQDYDFGCVHVSVNGDRNTDDSDQNRARIPDGDAVGSVDDETDSGTAGSLTIRVNRFGLPYLVSIECYDEIKALCQPTGPWQSLINRLSIVGGTP</sequence>
<protein>
    <submittedName>
        <fullName evidence="3">Uncharacterized protein</fullName>
    </submittedName>
</protein>
<accession>A0AAW8NZW4</accession>
<dbReference type="RefSeq" id="WP_310807115.1">
    <property type="nucleotide sequence ID" value="NZ_JAVLSH010000002.1"/>
</dbReference>
<keyword evidence="2" id="KW-0732">Signal</keyword>
<dbReference type="EMBL" id="JAVLSH010000002">
    <property type="protein sequence ID" value="MDR9759349.1"/>
    <property type="molecule type" value="Genomic_DNA"/>
</dbReference>
<dbReference type="AlphaFoldDB" id="A0AAW8NZW4"/>
<feature type="region of interest" description="Disordered" evidence="1">
    <location>
        <begin position="137"/>
        <end position="166"/>
    </location>
</feature>
<proteinExistence type="predicted"/>
<evidence type="ECO:0000256" key="2">
    <source>
        <dbReference type="SAM" id="SignalP"/>
    </source>
</evidence>
<reference evidence="4" key="1">
    <citation type="submission" date="2023-07" db="EMBL/GenBank/DDBJ databases">
        <title>Genomic characterization of faba bean (Vicia faba) microsymbionts in Mexican soils.</title>
        <authorList>
            <person name="Rivera Orduna F.N."/>
            <person name="Guevara-Luna J."/>
            <person name="Yan J."/>
            <person name="Arroyo-Herrera I."/>
            <person name="Li Y."/>
            <person name="Vasquez-Murrieta M.S."/>
            <person name="Wang E.T."/>
        </authorList>
    </citation>
    <scope>NUCLEOTIDE SEQUENCE [LARGE SCALE GENOMIC DNA]</scope>
    <source>
        <strain evidence="4">CH6</strain>
    </source>
</reference>
<evidence type="ECO:0000256" key="1">
    <source>
        <dbReference type="SAM" id="MobiDB-lite"/>
    </source>
</evidence>
<feature type="signal peptide" evidence="2">
    <location>
        <begin position="1"/>
        <end position="31"/>
    </location>
</feature>
<organism evidence="3 4">
    <name type="scientific">Rhizobium redzepovicii</name>
    <dbReference type="NCBI Taxonomy" id="2867518"/>
    <lineage>
        <taxon>Bacteria</taxon>
        <taxon>Pseudomonadati</taxon>
        <taxon>Pseudomonadota</taxon>
        <taxon>Alphaproteobacteria</taxon>
        <taxon>Hyphomicrobiales</taxon>
        <taxon>Rhizobiaceae</taxon>
        <taxon>Rhizobium/Agrobacterium group</taxon>
        <taxon>Rhizobium</taxon>
    </lineage>
</organism>
<dbReference type="Proteomes" id="UP001269402">
    <property type="component" value="Unassembled WGS sequence"/>
</dbReference>
<comment type="caution">
    <text evidence="3">The sequence shown here is derived from an EMBL/GenBank/DDBJ whole genome shotgun (WGS) entry which is preliminary data.</text>
</comment>
<gene>
    <name evidence="3" type="ORF">RJJ37_06830</name>
</gene>
<keyword evidence="4" id="KW-1185">Reference proteome</keyword>
<feature type="chain" id="PRO_5043723542" evidence="2">
    <location>
        <begin position="32"/>
        <end position="216"/>
    </location>
</feature>
<evidence type="ECO:0000313" key="3">
    <source>
        <dbReference type="EMBL" id="MDR9759349.1"/>
    </source>
</evidence>